<dbReference type="Proteomes" id="UP000053328">
    <property type="component" value="Unassembled WGS sequence"/>
</dbReference>
<dbReference type="AlphaFoldDB" id="A0A0D2BAZ6"/>
<dbReference type="PANTHER" id="PTHR17630:SF44">
    <property type="entry name" value="PROTEIN AIM2"/>
    <property type="match status" value="1"/>
</dbReference>
<dbReference type="InterPro" id="IPR029058">
    <property type="entry name" value="AB_hydrolase_fold"/>
</dbReference>
<accession>A0A0D2BAZ6</accession>
<evidence type="ECO:0000259" key="1">
    <source>
        <dbReference type="Pfam" id="PF01738"/>
    </source>
</evidence>
<keyword evidence="3" id="KW-1185">Reference proteome</keyword>
<dbReference type="Pfam" id="PF01738">
    <property type="entry name" value="DLH"/>
    <property type="match status" value="1"/>
</dbReference>
<dbReference type="OrthoDB" id="17560at2759"/>
<reference evidence="2 3" key="1">
    <citation type="submission" date="2015-01" db="EMBL/GenBank/DDBJ databases">
        <title>The Genome Sequence of Exophiala spinifera CBS89968.</title>
        <authorList>
            <consortium name="The Broad Institute Genomics Platform"/>
            <person name="Cuomo C."/>
            <person name="de Hoog S."/>
            <person name="Gorbushina A."/>
            <person name="Stielow B."/>
            <person name="Teixiera M."/>
            <person name="Abouelleil A."/>
            <person name="Chapman S.B."/>
            <person name="Priest M."/>
            <person name="Young S.K."/>
            <person name="Wortman J."/>
            <person name="Nusbaum C."/>
            <person name="Birren B."/>
        </authorList>
    </citation>
    <scope>NUCLEOTIDE SEQUENCE [LARGE SCALE GENOMIC DNA]</scope>
    <source>
        <strain evidence="2 3">CBS 89968</strain>
    </source>
</reference>
<dbReference type="InterPro" id="IPR002925">
    <property type="entry name" value="Dienelactn_hydro"/>
</dbReference>
<dbReference type="GeneID" id="27332913"/>
<organism evidence="2 3">
    <name type="scientific">Exophiala spinifera</name>
    <dbReference type="NCBI Taxonomy" id="91928"/>
    <lineage>
        <taxon>Eukaryota</taxon>
        <taxon>Fungi</taxon>
        <taxon>Dikarya</taxon>
        <taxon>Ascomycota</taxon>
        <taxon>Pezizomycotina</taxon>
        <taxon>Eurotiomycetes</taxon>
        <taxon>Chaetothyriomycetidae</taxon>
        <taxon>Chaetothyriales</taxon>
        <taxon>Herpotrichiellaceae</taxon>
        <taxon>Exophiala</taxon>
    </lineage>
</organism>
<sequence>MASHPPGACCYQGIKHEGQPVGSISTLGDFEIYTSAPADKSTEHGVLFLTDVIGHRFVNAELVADQFAANGHFVMMPDLFYGDAVPLNRSDAFDTQKWRQGEYNASKRAHLPSDVDPVVEACITEMRTKYQCKIKQLASSRVA</sequence>
<name>A0A0D2BAZ6_9EURO</name>
<evidence type="ECO:0000313" key="3">
    <source>
        <dbReference type="Proteomes" id="UP000053328"/>
    </source>
</evidence>
<dbReference type="GO" id="GO:0016787">
    <property type="term" value="F:hydrolase activity"/>
    <property type="evidence" value="ECO:0007669"/>
    <property type="project" value="InterPro"/>
</dbReference>
<protein>
    <recommendedName>
        <fullName evidence="1">Dienelactone hydrolase domain-containing protein</fullName>
    </recommendedName>
</protein>
<dbReference type="VEuPathDB" id="FungiDB:PV08_05830"/>
<evidence type="ECO:0000313" key="2">
    <source>
        <dbReference type="EMBL" id="KIW15780.1"/>
    </source>
</evidence>
<dbReference type="EMBL" id="KN847495">
    <property type="protein sequence ID" value="KIW15780.1"/>
    <property type="molecule type" value="Genomic_DNA"/>
</dbReference>
<feature type="domain" description="Dienelactone hydrolase" evidence="1">
    <location>
        <begin position="33"/>
        <end position="96"/>
    </location>
</feature>
<dbReference type="HOGENOM" id="CLU_054590_2_5_1"/>
<gene>
    <name evidence="2" type="ORF">PV08_05830</name>
</gene>
<dbReference type="PANTHER" id="PTHR17630">
    <property type="entry name" value="DIENELACTONE HYDROLASE"/>
    <property type="match status" value="1"/>
</dbReference>
<proteinExistence type="predicted"/>
<dbReference type="RefSeq" id="XP_016235996.1">
    <property type="nucleotide sequence ID" value="XM_016380169.1"/>
</dbReference>
<dbReference type="Gene3D" id="3.40.50.1820">
    <property type="entry name" value="alpha/beta hydrolase"/>
    <property type="match status" value="1"/>
</dbReference>
<dbReference type="STRING" id="91928.A0A0D2BAZ6"/>